<evidence type="ECO:0000256" key="1">
    <source>
        <dbReference type="ARBA" id="ARBA00023015"/>
    </source>
</evidence>
<evidence type="ECO:0000256" key="3">
    <source>
        <dbReference type="ARBA" id="ARBA00023163"/>
    </source>
</evidence>
<keyword evidence="2" id="KW-0238">DNA-binding</keyword>
<organism evidence="5 6">
    <name type="scientific">Alteribacillus bidgolensis</name>
    <dbReference type="NCBI Taxonomy" id="930129"/>
    <lineage>
        <taxon>Bacteria</taxon>
        <taxon>Bacillati</taxon>
        <taxon>Bacillota</taxon>
        <taxon>Bacilli</taxon>
        <taxon>Bacillales</taxon>
        <taxon>Bacillaceae</taxon>
        <taxon>Alteribacillus</taxon>
    </lineage>
</organism>
<evidence type="ECO:0000256" key="2">
    <source>
        <dbReference type="ARBA" id="ARBA00023125"/>
    </source>
</evidence>
<dbReference type="CDD" id="cd00090">
    <property type="entry name" value="HTH_ARSR"/>
    <property type="match status" value="1"/>
</dbReference>
<keyword evidence="3" id="KW-0804">Transcription</keyword>
<dbReference type="STRING" id="930129.SAMN05216352_1323"/>
<dbReference type="EMBL" id="FNDU01000032">
    <property type="protein sequence ID" value="SDJ19524.1"/>
    <property type="molecule type" value="Genomic_DNA"/>
</dbReference>
<dbReference type="InterPro" id="IPR051081">
    <property type="entry name" value="HTH_MetalResp_TranReg"/>
</dbReference>
<proteinExistence type="predicted"/>
<protein>
    <submittedName>
        <fullName evidence="5">ArsR family transcriptional regulator</fullName>
    </submittedName>
</protein>
<dbReference type="PROSITE" id="PS50987">
    <property type="entry name" value="HTH_ARSR_2"/>
    <property type="match status" value="1"/>
</dbReference>
<dbReference type="Gene3D" id="1.10.10.10">
    <property type="entry name" value="Winged helix-like DNA-binding domain superfamily/Winged helix DNA-binding domain"/>
    <property type="match status" value="1"/>
</dbReference>
<dbReference type="Proteomes" id="UP000199017">
    <property type="component" value="Unassembled WGS sequence"/>
</dbReference>
<dbReference type="OrthoDB" id="9790747at2"/>
<feature type="domain" description="HTH arsR-type" evidence="4">
    <location>
        <begin position="1"/>
        <end position="104"/>
    </location>
</feature>
<evidence type="ECO:0000259" key="4">
    <source>
        <dbReference type="PROSITE" id="PS50987"/>
    </source>
</evidence>
<evidence type="ECO:0000313" key="6">
    <source>
        <dbReference type="Proteomes" id="UP000199017"/>
    </source>
</evidence>
<dbReference type="PANTHER" id="PTHR33154:SF33">
    <property type="entry name" value="TRANSCRIPTIONAL REPRESSOR SDPR"/>
    <property type="match status" value="1"/>
</dbReference>
<dbReference type="InterPro" id="IPR036388">
    <property type="entry name" value="WH-like_DNA-bd_sf"/>
</dbReference>
<dbReference type="AlphaFoldDB" id="A0A1G8RR20"/>
<accession>A0A1G8RR20</accession>
<name>A0A1G8RR20_9BACI</name>
<dbReference type="InterPro" id="IPR011991">
    <property type="entry name" value="ArsR-like_HTH"/>
</dbReference>
<evidence type="ECO:0000313" key="5">
    <source>
        <dbReference type="EMBL" id="SDJ19524.1"/>
    </source>
</evidence>
<reference evidence="5 6" key="1">
    <citation type="submission" date="2016-10" db="EMBL/GenBank/DDBJ databases">
        <authorList>
            <person name="de Groot N.N."/>
        </authorList>
    </citation>
    <scope>NUCLEOTIDE SEQUENCE [LARGE SCALE GENOMIC DNA]</scope>
    <source>
        <strain evidence="6">P4B,CCM 7963,CECT 7998,DSM 25260,IBRC-M 10614,KCTC 13821</strain>
    </source>
</reference>
<keyword evidence="6" id="KW-1185">Reference proteome</keyword>
<sequence>MKHIDIFKALSNETRLEILRWLKEPKKHFDNPPSKNPKNIDEKGGVCVGVIQKKAQLSQSTTSQYLSMMQKAGLLKSERHGKWTYYRRNEKTIQDVSAFLKEKL</sequence>
<dbReference type="GO" id="GO:0003677">
    <property type="term" value="F:DNA binding"/>
    <property type="evidence" value="ECO:0007669"/>
    <property type="project" value="UniProtKB-KW"/>
</dbReference>
<dbReference type="PANTHER" id="PTHR33154">
    <property type="entry name" value="TRANSCRIPTIONAL REGULATOR, ARSR FAMILY"/>
    <property type="match status" value="1"/>
</dbReference>
<dbReference type="SUPFAM" id="SSF46785">
    <property type="entry name" value="Winged helix' DNA-binding domain"/>
    <property type="match status" value="1"/>
</dbReference>
<gene>
    <name evidence="5" type="ORF">SAMN05216352_1323</name>
</gene>
<keyword evidence="1" id="KW-0805">Transcription regulation</keyword>
<dbReference type="RefSeq" id="WP_091588373.1">
    <property type="nucleotide sequence ID" value="NZ_FNDU01000032.1"/>
</dbReference>
<dbReference type="SMART" id="SM00418">
    <property type="entry name" value="HTH_ARSR"/>
    <property type="match status" value="1"/>
</dbReference>
<dbReference type="InterPro" id="IPR001845">
    <property type="entry name" value="HTH_ArsR_DNA-bd_dom"/>
</dbReference>
<dbReference type="GO" id="GO:0003700">
    <property type="term" value="F:DNA-binding transcription factor activity"/>
    <property type="evidence" value="ECO:0007669"/>
    <property type="project" value="InterPro"/>
</dbReference>
<dbReference type="InterPro" id="IPR036390">
    <property type="entry name" value="WH_DNA-bd_sf"/>
</dbReference>